<reference evidence="2 3" key="1">
    <citation type="submission" date="2018-06" db="EMBL/GenBank/DDBJ databases">
        <title>WGS assembly of Brassica rapa FPsc.</title>
        <authorList>
            <person name="Bowman J."/>
            <person name="Kohchi T."/>
            <person name="Yamato K."/>
            <person name="Jenkins J."/>
            <person name="Shu S."/>
            <person name="Ishizaki K."/>
            <person name="Yamaoka S."/>
            <person name="Nishihama R."/>
            <person name="Nakamura Y."/>
            <person name="Berger F."/>
            <person name="Adam C."/>
            <person name="Aki S."/>
            <person name="Althoff F."/>
            <person name="Araki T."/>
            <person name="Arteaga-Vazquez M."/>
            <person name="Balasubrmanian S."/>
            <person name="Bauer D."/>
            <person name="Boehm C."/>
            <person name="Briginshaw L."/>
            <person name="Caballero-Perez J."/>
            <person name="Catarino B."/>
            <person name="Chen F."/>
            <person name="Chiyoda S."/>
            <person name="Chovatia M."/>
            <person name="Davies K."/>
            <person name="Delmans M."/>
            <person name="Demura T."/>
            <person name="Dierschke T."/>
            <person name="Dolan L."/>
            <person name="Dorantes-Acosta A."/>
            <person name="Eklund D."/>
            <person name="Florent S."/>
            <person name="Flores-Sandoval E."/>
            <person name="Fujiyama A."/>
            <person name="Fukuzawa H."/>
            <person name="Galik B."/>
            <person name="Grimanelli D."/>
            <person name="Grimwood J."/>
            <person name="Grossniklaus U."/>
            <person name="Hamada T."/>
            <person name="Haseloff J."/>
            <person name="Hetherington A."/>
            <person name="Higo A."/>
            <person name="Hirakawa Y."/>
            <person name="Hundley H."/>
            <person name="Ikeda Y."/>
            <person name="Inoue K."/>
            <person name="Inoue S."/>
            <person name="Ishida S."/>
            <person name="Jia Q."/>
            <person name="Kakita M."/>
            <person name="Kanazawa T."/>
            <person name="Kawai Y."/>
            <person name="Kawashima T."/>
            <person name="Kennedy M."/>
            <person name="Kinose K."/>
            <person name="Kinoshita T."/>
            <person name="Kohara Y."/>
            <person name="Koide E."/>
            <person name="Komatsu K."/>
            <person name="Kopischke S."/>
            <person name="Kubo M."/>
            <person name="Kyozuka J."/>
            <person name="Lagercrantz U."/>
            <person name="Lin S."/>
            <person name="Lindquist E."/>
            <person name="Lipzen A."/>
            <person name="Lu C."/>
            <person name="Luna E."/>
            <person name="Martienssen R."/>
            <person name="Minamino N."/>
            <person name="Mizutani M."/>
            <person name="Mizutani M."/>
            <person name="Mochizuki N."/>
            <person name="Monte I."/>
            <person name="Mosher R."/>
            <person name="Nagasaki H."/>
            <person name="Nakagami H."/>
            <person name="Naramoto S."/>
            <person name="Nishitani K."/>
            <person name="Ohtani M."/>
            <person name="Okamoto T."/>
            <person name="Okumura M."/>
            <person name="Phillips J."/>
            <person name="Pollak B."/>
            <person name="Reinders A."/>
            <person name="Roevekamp M."/>
            <person name="Sano R."/>
            <person name="Sawa S."/>
            <person name="Schmid M."/>
            <person name="Shirakawa M."/>
            <person name="Solano R."/>
            <person name="Spunde A."/>
            <person name="Suetsugu N."/>
            <person name="Sugano S."/>
            <person name="Sugiyama A."/>
            <person name="Sun R."/>
            <person name="Suzuki Y."/>
            <person name="Takenaka M."/>
            <person name="Takezawa D."/>
            <person name="Tomogane H."/>
            <person name="Tsuzuki M."/>
            <person name="Ueda T."/>
            <person name="Umeda M."/>
            <person name="Ward J."/>
            <person name="Watanabe Y."/>
            <person name="Yazaki K."/>
            <person name="Yokoyama R."/>
            <person name="Yoshitake Y."/>
            <person name="Yotsui I."/>
            <person name="Zachgo S."/>
            <person name="Schmutz J."/>
        </authorList>
    </citation>
    <scope>NUCLEOTIDE SEQUENCE [LARGE SCALE GENOMIC DNA]</scope>
    <source>
        <strain evidence="3">cv. B-3</strain>
    </source>
</reference>
<accession>A0A397XWS1</accession>
<dbReference type="Pfam" id="PF02721">
    <property type="entry name" value="DUF223"/>
    <property type="match status" value="1"/>
</dbReference>
<organism evidence="2 3">
    <name type="scientific">Brassica campestris</name>
    <name type="common">Field mustard</name>
    <dbReference type="NCBI Taxonomy" id="3711"/>
    <lineage>
        <taxon>Eukaryota</taxon>
        <taxon>Viridiplantae</taxon>
        <taxon>Streptophyta</taxon>
        <taxon>Embryophyta</taxon>
        <taxon>Tracheophyta</taxon>
        <taxon>Spermatophyta</taxon>
        <taxon>Magnoliopsida</taxon>
        <taxon>eudicotyledons</taxon>
        <taxon>Gunneridae</taxon>
        <taxon>Pentapetalae</taxon>
        <taxon>rosids</taxon>
        <taxon>malvids</taxon>
        <taxon>Brassicales</taxon>
        <taxon>Brassicaceae</taxon>
        <taxon>Brassiceae</taxon>
        <taxon>Brassica</taxon>
    </lineage>
</organism>
<dbReference type="SUPFAM" id="SSF50249">
    <property type="entry name" value="Nucleic acid-binding proteins"/>
    <property type="match status" value="2"/>
</dbReference>
<evidence type="ECO:0000313" key="2">
    <source>
        <dbReference type="EMBL" id="RID45765.1"/>
    </source>
</evidence>
<feature type="non-terminal residue" evidence="2">
    <location>
        <position position="1"/>
    </location>
</feature>
<protein>
    <recommendedName>
        <fullName evidence="1">Replication protein A 70 kDa DNA-binding subunit B/D first OB fold domain-containing protein</fullName>
    </recommendedName>
</protein>
<dbReference type="PANTHER" id="PTHR47165:SF4">
    <property type="entry name" value="OS03G0429900 PROTEIN"/>
    <property type="match status" value="1"/>
</dbReference>
<sequence>IRPWKTTWLIEAKVIHTWKPSNLGFGETLEIILADKKGIKVHATCRKNYLKSLGDKCIVGEWKTIENFQVSEPGKQFRPTKLMYKISFINQTVIKPNDFQNNDMFLALAEFDFVLSGSLETEFLIDIVGQAIDVGELRILHSNGKKLRKIEFTLRNVSDVCIQCCLWGKIADEMENHREEAQFGVVVCLIRFAKIGSFRAKYESPKTSAAWKEYEDKTIAEILRCTQVQKCKVVAIIYAIDTDYAWYYFGCDASEAKFILLDWVAMPVIGVEDPALLPECIKEIVGKTFRYGITFDKGGDTKFKVLKVWSVYNTLMVDSQSETMSGKGTTAISGSEVF</sequence>
<proteinExistence type="predicted"/>
<feature type="domain" description="Replication protein A 70 kDa DNA-binding subunit B/D first OB fold" evidence="1">
    <location>
        <begin position="1"/>
        <end position="96"/>
    </location>
</feature>
<gene>
    <name evidence="2" type="ORF">BRARA_I02467</name>
</gene>
<dbReference type="PANTHER" id="PTHR47165">
    <property type="entry name" value="OS03G0429900 PROTEIN"/>
    <property type="match status" value="1"/>
</dbReference>
<evidence type="ECO:0000313" key="3">
    <source>
        <dbReference type="Proteomes" id="UP000264353"/>
    </source>
</evidence>
<dbReference type="InterPro" id="IPR012340">
    <property type="entry name" value="NA-bd_OB-fold"/>
</dbReference>
<dbReference type="EMBL" id="CM010636">
    <property type="protein sequence ID" value="RID45765.1"/>
    <property type="molecule type" value="Genomic_DNA"/>
</dbReference>
<dbReference type="AlphaFoldDB" id="A0A397XWS1"/>
<dbReference type="InterPro" id="IPR003871">
    <property type="entry name" value="RFA1B/D_OB_1st"/>
</dbReference>
<dbReference type="Proteomes" id="UP000264353">
    <property type="component" value="Chromosome A9"/>
</dbReference>
<dbReference type="CDD" id="cd04480">
    <property type="entry name" value="RPA1_DBD_A_like"/>
    <property type="match status" value="1"/>
</dbReference>
<dbReference type="CDD" id="cd04481">
    <property type="entry name" value="RPA1_DBD_B_like"/>
    <property type="match status" value="1"/>
</dbReference>
<name>A0A397XWS1_BRACM</name>
<dbReference type="Gene3D" id="2.40.50.140">
    <property type="entry name" value="Nucleic acid-binding proteins"/>
    <property type="match status" value="2"/>
</dbReference>
<evidence type="ECO:0000259" key="1">
    <source>
        <dbReference type="Pfam" id="PF02721"/>
    </source>
</evidence>